<evidence type="ECO:0000256" key="4">
    <source>
        <dbReference type="ARBA" id="ARBA00023014"/>
    </source>
</evidence>
<evidence type="ECO:0000313" key="5">
    <source>
        <dbReference type="EMBL" id="KKM82720.1"/>
    </source>
</evidence>
<gene>
    <name evidence="5" type="ORF">LCGC14_1316710</name>
</gene>
<dbReference type="AlphaFoldDB" id="A0A0F9N1J3"/>
<feature type="non-terminal residue" evidence="5">
    <location>
        <position position="167"/>
    </location>
</feature>
<comment type="caution">
    <text evidence="5">The sequence shown here is derived from an EMBL/GenBank/DDBJ whole genome shotgun (WGS) entry which is preliminary data.</text>
</comment>
<evidence type="ECO:0000256" key="3">
    <source>
        <dbReference type="ARBA" id="ARBA00023004"/>
    </source>
</evidence>
<dbReference type="InterPro" id="IPR007197">
    <property type="entry name" value="rSAM"/>
</dbReference>
<dbReference type="GO" id="GO:0051536">
    <property type="term" value="F:iron-sulfur cluster binding"/>
    <property type="evidence" value="ECO:0007669"/>
    <property type="project" value="UniProtKB-KW"/>
</dbReference>
<dbReference type="InterPro" id="IPR013785">
    <property type="entry name" value="Aldolase_TIM"/>
</dbReference>
<dbReference type="GO" id="GO:0003824">
    <property type="term" value="F:catalytic activity"/>
    <property type="evidence" value="ECO:0007669"/>
    <property type="project" value="InterPro"/>
</dbReference>
<proteinExistence type="predicted"/>
<evidence type="ECO:0000256" key="2">
    <source>
        <dbReference type="ARBA" id="ARBA00022723"/>
    </source>
</evidence>
<keyword evidence="4" id="KW-0411">Iron-sulfur</keyword>
<dbReference type="SFLD" id="SFLDS00029">
    <property type="entry name" value="Radical_SAM"/>
    <property type="match status" value="1"/>
</dbReference>
<evidence type="ECO:0000256" key="1">
    <source>
        <dbReference type="ARBA" id="ARBA00022691"/>
    </source>
</evidence>
<dbReference type="SUPFAM" id="SSF102114">
    <property type="entry name" value="Radical SAM enzymes"/>
    <property type="match status" value="1"/>
</dbReference>
<dbReference type="InterPro" id="IPR058240">
    <property type="entry name" value="rSAM_sf"/>
</dbReference>
<keyword evidence="2" id="KW-0479">Metal-binding</keyword>
<organism evidence="5">
    <name type="scientific">marine sediment metagenome</name>
    <dbReference type="NCBI Taxonomy" id="412755"/>
    <lineage>
        <taxon>unclassified sequences</taxon>
        <taxon>metagenomes</taxon>
        <taxon>ecological metagenomes</taxon>
    </lineage>
</organism>
<dbReference type="Gene3D" id="3.20.20.70">
    <property type="entry name" value="Aldolase class I"/>
    <property type="match status" value="1"/>
</dbReference>
<name>A0A0F9N1J3_9ZZZZ</name>
<dbReference type="GO" id="GO:0046872">
    <property type="term" value="F:metal ion binding"/>
    <property type="evidence" value="ECO:0007669"/>
    <property type="project" value="UniProtKB-KW"/>
</dbReference>
<keyword evidence="3" id="KW-0408">Iron</keyword>
<reference evidence="5" key="1">
    <citation type="journal article" date="2015" name="Nature">
        <title>Complex archaea that bridge the gap between prokaryotes and eukaryotes.</title>
        <authorList>
            <person name="Spang A."/>
            <person name="Saw J.H."/>
            <person name="Jorgensen S.L."/>
            <person name="Zaremba-Niedzwiedzka K."/>
            <person name="Martijn J."/>
            <person name="Lind A.E."/>
            <person name="van Eijk R."/>
            <person name="Schleper C."/>
            <person name="Guy L."/>
            <person name="Ettema T.J."/>
        </authorList>
    </citation>
    <scope>NUCLEOTIDE SEQUENCE</scope>
</reference>
<protein>
    <submittedName>
        <fullName evidence="5">Uncharacterized protein</fullName>
    </submittedName>
</protein>
<keyword evidence="1" id="KW-0949">S-adenosyl-L-methionine</keyword>
<sequence>MHELTQYTDGHRKELRGLLEAAPWREAISSGLVAEAAADMLSPGSTRSFIDTVVNELIGFNRPSVRALIDGGCRDAQRLFDRLSPWPADLGGKQPSISFLGLNVTAECNHQPRCVYCDQFRPDATVGAATWRKIIEEVTADGEGDGPYIYITGGEPLLLGAELWGDE</sequence>
<accession>A0A0F9N1J3</accession>
<dbReference type="EMBL" id="LAZR01007819">
    <property type="protein sequence ID" value="KKM82720.1"/>
    <property type="molecule type" value="Genomic_DNA"/>
</dbReference>